<dbReference type="EMBL" id="PKPP01002242">
    <property type="protein sequence ID" value="PWA76636.1"/>
    <property type="molecule type" value="Genomic_DNA"/>
</dbReference>
<dbReference type="CDD" id="cd00741">
    <property type="entry name" value="Lipase"/>
    <property type="match status" value="1"/>
</dbReference>
<dbReference type="InterPro" id="IPR029058">
    <property type="entry name" value="AB_hydrolase_fold"/>
</dbReference>
<dbReference type="Proteomes" id="UP000245207">
    <property type="component" value="Unassembled WGS sequence"/>
</dbReference>
<evidence type="ECO:0000313" key="10">
    <source>
        <dbReference type="Proteomes" id="UP000245207"/>
    </source>
</evidence>
<dbReference type="PANTHER" id="PTHR46898">
    <property type="entry name" value="SENESCENCE-ASSOCIATED CARBOXYLESTERASE 101"/>
    <property type="match status" value="1"/>
</dbReference>
<evidence type="ECO:0000256" key="1">
    <source>
        <dbReference type="ARBA" id="ARBA00004123"/>
    </source>
</evidence>
<evidence type="ECO:0000313" key="9">
    <source>
        <dbReference type="EMBL" id="PWA76636.1"/>
    </source>
</evidence>
<keyword evidence="4 9" id="KW-0378">Hydrolase</keyword>
<protein>
    <submittedName>
        <fullName evidence="9">Alpha/Beta hydrolase fold protein</fullName>
    </submittedName>
</protein>
<gene>
    <name evidence="9" type="ORF">CTI12_AA231460</name>
</gene>
<evidence type="ECO:0000256" key="2">
    <source>
        <dbReference type="ARBA" id="ARBA00004496"/>
    </source>
</evidence>
<dbReference type="InterPro" id="IPR041266">
    <property type="entry name" value="EDS1_EP"/>
</dbReference>
<dbReference type="GO" id="GO:0005634">
    <property type="term" value="C:nucleus"/>
    <property type="evidence" value="ECO:0007669"/>
    <property type="project" value="UniProtKB-SubCell"/>
</dbReference>
<dbReference type="Pfam" id="PF01764">
    <property type="entry name" value="Lipase_3"/>
    <property type="match status" value="1"/>
</dbReference>
<sequence length="916" mass="105096">MLTEADLGHMSWLRPYQDCEVSLVGDDDLTKGRSLCLQMLYEFNIMSVSLPDIQKQNLTSEYEYTSEHGFLSFSVPKSPRNRRLKGLNLTFKYTIQGDTWVWFAKIKTNKGVDLIYNPKVFGKPASDEVGVWISYWPIGESLQDKDVVDVAIVVMIGLEIQGCGASLVYTDDEDETKSFEDNDVTMVDANTILEDNNNTSEDSNDHADILGADISRFKLSTGTYYLCCRDYSELMEVGRLTPKWFYNLVGDTIDYTGTFNSVEFKTYYRMLIVLLIVTEIGGWRKTGRPDQPYGSYTELKTVRCIIYGPELEEIYKIAESTKSSLLDATVEAADTDRTTESTSSSLIEKKEYTGSDLSRSSIQLLLIQKTCRFNSKVELSKFLGSLDALPNAYHAILETSSAYQLHEAPEIQILAFTITPDYTARFLKGEFDLVSSKNHKVVEFISTKVNPLFSINKAAFDLFEHLLLELSQIRHQLAYKPLIVTGQSLGGYLAILFTLWLQHEVDMEESKGRRNNKRPICITFGSPLVGDVALQLAIRERPTWKSCFLNVVTKKDPVASLFSSKTSYKPFGTFLFCTESGSNSVFEDPELILAVLDSMGSSNAGNLEMSDYGNNLRETRRKLLYRGVSESGELYLNLFRAGITLQLKEVGVSDNISENLIGRMEKEQKKMMRSNNIYESIRKITDMKISMTYMEFYMKNTRSKGGYYVSFKDAKTREKIISKAAIIRHQRLLNQYWRKFVEEKDLMPQEEGVNLRKRWLYSGNKYRKIVEPLEIAEYYKNGKTNYVDKRPFHYKLLEKWLNEDREMSNTSDRNESKAASLNEDSCFWAQVEEALISLRGLRNGGSSKNAFDLECELEKFEDYLMLAINDYKVSPDIFLEGSSLMKWWNEYKEYRGDSYASEFANFMNNKSYLSYQ</sequence>
<dbReference type="AlphaFoldDB" id="A0A2U1NSZ5"/>
<comment type="caution">
    <text evidence="9">The sequence shown here is derived from an EMBL/GenBank/DDBJ whole genome shotgun (WGS) entry which is preliminary data.</text>
</comment>
<dbReference type="GO" id="GO:0052689">
    <property type="term" value="F:carboxylic ester hydrolase activity"/>
    <property type="evidence" value="ECO:0007669"/>
    <property type="project" value="InterPro"/>
</dbReference>
<evidence type="ECO:0000259" key="8">
    <source>
        <dbReference type="Pfam" id="PF18117"/>
    </source>
</evidence>
<evidence type="ECO:0000256" key="3">
    <source>
        <dbReference type="ARBA" id="ARBA00022490"/>
    </source>
</evidence>
<keyword evidence="6" id="KW-0539">Nucleus</keyword>
<organism evidence="9 10">
    <name type="scientific">Artemisia annua</name>
    <name type="common">Sweet wormwood</name>
    <dbReference type="NCBI Taxonomy" id="35608"/>
    <lineage>
        <taxon>Eukaryota</taxon>
        <taxon>Viridiplantae</taxon>
        <taxon>Streptophyta</taxon>
        <taxon>Embryophyta</taxon>
        <taxon>Tracheophyta</taxon>
        <taxon>Spermatophyta</taxon>
        <taxon>Magnoliopsida</taxon>
        <taxon>eudicotyledons</taxon>
        <taxon>Gunneridae</taxon>
        <taxon>Pentapetalae</taxon>
        <taxon>asterids</taxon>
        <taxon>campanulids</taxon>
        <taxon>Asterales</taxon>
        <taxon>Asteraceae</taxon>
        <taxon>Asteroideae</taxon>
        <taxon>Anthemideae</taxon>
        <taxon>Artemisiinae</taxon>
        <taxon>Artemisia</taxon>
    </lineage>
</organism>
<keyword evidence="10" id="KW-1185">Reference proteome</keyword>
<feature type="domain" description="EDS1 EP" evidence="8">
    <location>
        <begin position="694"/>
        <end position="906"/>
    </location>
</feature>
<evidence type="ECO:0000256" key="6">
    <source>
        <dbReference type="ARBA" id="ARBA00023242"/>
    </source>
</evidence>
<dbReference type="Gene3D" id="3.40.50.1820">
    <property type="entry name" value="alpha/beta hydrolase"/>
    <property type="match status" value="1"/>
</dbReference>
<feature type="domain" description="Fungal lipase-type" evidence="7">
    <location>
        <begin position="461"/>
        <end position="562"/>
    </location>
</feature>
<comment type="subcellular location">
    <subcellularLocation>
        <location evidence="2">Cytoplasm</location>
    </subcellularLocation>
    <subcellularLocation>
        <location evidence="1">Nucleus</location>
    </subcellularLocation>
</comment>
<evidence type="ECO:0000256" key="5">
    <source>
        <dbReference type="ARBA" id="ARBA00022821"/>
    </source>
</evidence>
<dbReference type="STRING" id="35608.A0A2U1NSZ5"/>
<dbReference type="GO" id="GO:0005737">
    <property type="term" value="C:cytoplasm"/>
    <property type="evidence" value="ECO:0007669"/>
    <property type="project" value="UniProtKB-SubCell"/>
</dbReference>
<dbReference type="InterPro" id="IPR044603">
    <property type="entry name" value="SAG101-like"/>
</dbReference>
<dbReference type="Pfam" id="PF18117">
    <property type="entry name" value="EDS1_EP"/>
    <property type="match status" value="1"/>
</dbReference>
<evidence type="ECO:0000256" key="4">
    <source>
        <dbReference type="ARBA" id="ARBA00022801"/>
    </source>
</evidence>
<reference evidence="9 10" key="1">
    <citation type="journal article" date="2018" name="Mol. Plant">
        <title>The genome of Artemisia annua provides insight into the evolution of Asteraceae family and artemisinin biosynthesis.</title>
        <authorList>
            <person name="Shen Q."/>
            <person name="Zhang L."/>
            <person name="Liao Z."/>
            <person name="Wang S."/>
            <person name="Yan T."/>
            <person name="Shi P."/>
            <person name="Liu M."/>
            <person name="Fu X."/>
            <person name="Pan Q."/>
            <person name="Wang Y."/>
            <person name="Lv Z."/>
            <person name="Lu X."/>
            <person name="Zhang F."/>
            <person name="Jiang W."/>
            <person name="Ma Y."/>
            <person name="Chen M."/>
            <person name="Hao X."/>
            <person name="Li L."/>
            <person name="Tang Y."/>
            <person name="Lv G."/>
            <person name="Zhou Y."/>
            <person name="Sun X."/>
            <person name="Brodelius P.E."/>
            <person name="Rose J.K.C."/>
            <person name="Tang K."/>
        </authorList>
    </citation>
    <scope>NUCLEOTIDE SEQUENCE [LARGE SCALE GENOMIC DNA]</scope>
    <source>
        <strain evidence="10">cv. Huhao1</strain>
        <tissue evidence="9">Leaf</tissue>
    </source>
</reference>
<dbReference type="GO" id="GO:0006629">
    <property type="term" value="P:lipid metabolic process"/>
    <property type="evidence" value="ECO:0007669"/>
    <property type="project" value="InterPro"/>
</dbReference>
<dbReference type="PANTHER" id="PTHR46898:SF3">
    <property type="entry name" value="FUNGAL LIPASE-LIKE DOMAIN-CONTAINING PROTEIN"/>
    <property type="match status" value="1"/>
</dbReference>
<evidence type="ECO:0000259" key="7">
    <source>
        <dbReference type="Pfam" id="PF01764"/>
    </source>
</evidence>
<accession>A0A2U1NSZ5</accession>
<proteinExistence type="predicted"/>
<keyword evidence="3" id="KW-0963">Cytoplasm</keyword>
<dbReference type="GO" id="GO:0006952">
    <property type="term" value="P:defense response"/>
    <property type="evidence" value="ECO:0007669"/>
    <property type="project" value="UniProtKB-KW"/>
</dbReference>
<name>A0A2U1NSZ5_ARTAN</name>
<dbReference type="SUPFAM" id="SSF53474">
    <property type="entry name" value="alpha/beta-Hydrolases"/>
    <property type="match status" value="1"/>
</dbReference>
<keyword evidence="5" id="KW-0611">Plant defense</keyword>
<dbReference type="OrthoDB" id="438440at2759"/>
<dbReference type="InterPro" id="IPR002921">
    <property type="entry name" value="Fungal_lipase-type"/>
</dbReference>